<dbReference type="Gene3D" id="3.30.43.10">
    <property type="entry name" value="Uridine Diphospho-n-acetylenolpyruvylglucosamine Reductase, domain 2"/>
    <property type="match status" value="1"/>
</dbReference>
<reference evidence="6" key="2">
    <citation type="submission" date="2020-09" db="EMBL/GenBank/DDBJ databases">
        <authorList>
            <person name="Sun Q."/>
            <person name="Zhou Y."/>
        </authorList>
    </citation>
    <scope>NUCLEOTIDE SEQUENCE</scope>
    <source>
        <strain evidence="6">CGMCC 1.12187</strain>
    </source>
</reference>
<evidence type="ECO:0000256" key="3">
    <source>
        <dbReference type="ARBA" id="ARBA00022827"/>
    </source>
</evidence>
<keyword evidence="4" id="KW-0560">Oxidoreductase</keyword>
<dbReference type="InterPro" id="IPR036318">
    <property type="entry name" value="FAD-bd_PCMH-like_sf"/>
</dbReference>
<dbReference type="PANTHER" id="PTHR42934:SF2">
    <property type="entry name" value="GLYCOLATE OXIDASE SUBUNIT GLCD"/>
    <property type="match status" value="1"/>
</dbReference>
<dbReference type="SUPFAM" id="SSF56176">
    <property type="entry name" value="FAD-binding/transporter-associated domain-like"/>
    <property type="match status" value="1"/>
</dbReference>
<dbReference type="PROSITE" id="PS51387">
    <property type="entry name" value="FAD_PCMH"/>
    <property type="match status" value="1"/>
</dbReference>
<dbReference type="InterPro" id="IPR006094">
    <property type="entry name" value="Oxid_FAD_bind_N"/>
</dbReference>
<dbReference type="Pfam" id="PF01565">
    <property type="entry name" value="FAD_binding_4"/>
    <property type="match status" value="1"/>
</dbReference>
<evidence type="ECO:0000256" key="1">
    <source>
        <dbReference type="ARBA" id="ARBA00001974"/>
    </source>
</evidence>
<dbReference type="InterPro" id="IPR051914">
    <property type="entry name" value="FAD-linked_OxidoTrans_Type4"/>
</dbReference>
<dbReference type="InterPro" id="IPR016166">
    <property type="entry name" value="FAD-bd_PCMH"/>
</dbReference>
<dbReference type="SUPFAM" id="SSF55103">
    <property type="entry name" value="FAD-linked oxidases, C-terminal domain"/>
    <property type="match status" value="1"/>
</dbReference>
<organism evidence="6 7">
    <name type="scientific">Kocuria dechangensis</name>
    <dbReference type="NCBI Taxonomy" id="1176249"/>
    <lineage>
        <taxon>Bacteria</taxon>
        <taxon>Bacillati</taxon>
        <taxon>Actinomycetota</taxon>
        <taxon>Actinomycetes</taxon>
        <taxon>Micrococcales</taxon>
        <taxon>Micrococcaceae</taxon>
        <taxon>Kocuria</taxon>
    </lineage>
</organism>
<dbReference type="Gene3D" id="1.10.45.10">
    <property type="entry name" value="Vanillyl-alcohol Oxidase, Chain A, domain 4"/>
    <property type="match status" value="1"/>
</dbReference>
<evidence type="ECO:0000313" key="6">
    <source>
        <dbReference type="EMBL" id="GGG65964.1"/>
    </source>
</evidence>
<dbReference type="Proteomes" id="UP000638848">
    <property type="component" value="Unassembled WGS sequence"/>
</dbReference>
<reference evidence="6" key="1">
    <citation type="journal article" date="2014" name="Int. J. Syst. Evol. Microbiol.">
        <title>Complete genome sequence of Corynebacterium casei LMG S-19264T (=DSM 44701T), isolated from a smear-ripened cheese.</title>
        <authorList>
            <consortium name="US DOE Joint Genome Institute (JGI-PGF)"/>
            <person name="Walter F."/>
            <person name="Albersmeier A."/>
            <person name="Kalinowski J."/>
            <person name="Ruckert C."/>
        </authorList>
    </citation>
    <scope>NUCLEOTIDE SEQUENCE</scope>
    <source>
        <strain evidence="6">CGMCC 1.12187</strain>
    </source>
</reference>
<evidence type="ECO:0000313" key="7">
    <source>
        <dbReference type="Proteomes" id="UP000638848"/>
    </source>
</evidence>
<comment type="cofactor">
    <cofactor evidence="1">
        <name>FAD</name>
        <dbReference type="ChEBI" id="CHEBI:57692"/>
    </cofactor>
</comment>
<gene>
    <name evidence="6" type="primary">dld</name>
    <name evidence="6" type="ORF">GCM10011374_32430</name>
</gene>
<keyword evidence="2" id="KW-0285">Flavoprotein</keyword>
<keyword evidence="7" id="KW-1185">Reference proteome</keyword>
<dbReference type="AlphaFoldDB" id="A0A917H312"/>
<dbReference type="InterPro" id="IPR016167">
    <property type="entry name" value="FAD-bd_PCMH_sub1"/>
</dbReference>
<dbReference type="InterPro" id="IPR004113">
    <property type="entry name" value="FAD-bd_oxidored_4_C"/>
</dbReference>
<dbReference type="InterPro" id="IPR016169">
    <property type="entry name" value="FAD-bd_PCMH_sub2"/>
</dbReference>
<sequence length="482" mass="50377">MESTTLESGTGTGAFAHELLLELVEIVGTYHVLTDPETMEPYRRDMQPLGEVGLPLAVVRPRTTEEVSAVVLACGRAGVPIIPRGAGSGMTGAANAVDGAITLVLTRMNDISVDEEAQVATVQAGAVTLEVKTAAQEHGLFYAPDPTSADWCTIGGNLANGSAGPCGAKYGVTGDAVRGLTVVLASGEVLRTGRNTLKGVTGYDLNRLFVGSEGTLGIITEAQLALSVSPPAPSTTLATFDDVHRAVDAVTRFLATGHTLSLLEIMDERCVSSVERYLEAPLNEDGPSPKAVLFGQSDTENSAALDAFGTACEEAGATLVYAAEDLAEGQMLMNYWSSLESALEQEGTWILHETTVPRTKVAELIERIGQASRNRGIYVGVHGHAADGTVHPMIVMDSDAEGQLDAAAAVYQDILDIALDLGGPVTGEHGVGRMKCDRFAQSVGETGMAVHRAIKFALDPAGLLNPGCMGLAQDTSTDRRTA</sequence>
<dbReference type="EMBL" id="BMEQ01000022">
    <property type="protein sequence ID" value="GGG65964.1"/>
    <property type="molecule type" value="Genomic_DNA"/>
</dbReference>
<dbReference type="Gene3D" id="3.30.465.10">
    <property type="match status" value="1"/>
</dbReference>
<dbReference type="InterPro" id="IPR016171">
    <property type="entry name" value="Vanillyl_alc_oxidase_C-sub2"/>
</dbReference>
<dbReference type="GO" id="GO:0071949">
    <property type="term" value="F:FAD binding"/>
    <property type="evidence" value="ECO:0007669"/>
    <property type="project" value="InterPro"/>
</dbReference>
<proteinExistence type="predicted"/>
<dbReference type="Gene3D" id="3.30.70.2740">
    <property type="match status" value="1"/>
</dbReference>
<protein>
    <submittedName>
        <fullName evidence="6">Glycolate oxidase</fullName>
    </submittedName>
</protein>
<name>A0A917H312_9MICC</name>
<dbReference type="RefSeq" id="WP_188539096.1">
    <property type="nucleotide sequence ID" value="NZ_BMEQ01000022.1"/>
</dbReference>
<feature type="domain" description="FAD-binding PCMH-type" evidence="5">
    <location>
        <begin position="51"/>
        <end position="229"/>
    </location>
</feature>
<evidence type="ECO:0000256" key="2">
    <source>
        <dbReference type="ARBA" id="ARBA00022630"/>
    </source>
</evidence>
<evidence type="ECO:0000259" key="5">
    <source>
        <dbReference type="PROSITE" id="PS51387"/>
    </source>
</evidence>
<dbReference type="InterPro" id="IPR016164">
    <property type="entry name" value="FAD-linked_Oxase-like_C"/>
</dbReference>
<evidence type="ECO:0000256" key="4">
    <source>
        <dbReference type="ARBA" id="ARBA00023002"/>
    </source>
</evidence>
<dbReference type="PANTHER" id="PTHR42934">
    <property type="entry name" value="GLYCOLATE OXIDASE SUBUNIT GLCD"/>
    <property type="match status" value="1"/>
</dbReference>
<comment type="caution">
    <text evidence="6">The sequence shown here is derived from an EMBL/GenBank/DDBJ whole genome shotgun (WGS) entry which is preliminary data.</text>
</comment>
<dbReference type="GO" id="GO:0016491">
    <property type="term" value="F:oxidoreductase activity"/>
    <property type="evidence" value="ECO:0007669"/>
    <property type="project" value="UniProtKB-KW"/>
</dbReference>
<dbReference type="Pfam" id="PF02913">
    <property type="entry name" value="FAD-oxidase_C"/>
    <property type="match status" value="1"/>
</dbReference>
<accession>A0A917H312</accession>
<keyword evidence="3" id="KW-0274">FAD</keyword>